<dbReference type="Gene3D" id="3.30.1870.10">
    <property type="entry name" value="EreA-like, domain 2"/>
    <property type="match status" value="1"/>
</dbReference>
<name>A0ABX7P070_9BACT</name>
<accession>A0ABX7P070</accession>
<evidence type="ECO:0000313" key="1">
    <source>
        <dbReference type="EMBL" id="QSQ24479.1"/>
    </source>
</evidence>
<dbReference type="Proteomes" id="UP000662747">
    <property type="component" value="Chromosome"/>
</dbReference>
<proteinExistence type="predicted"/>
<sequence>MFIGACAAPQATGPERSSVPSIEKADELERLVADVCDKQVVLLGEADHGDGRTWEVKTRLVRDLVQKCGFNSVFIESGIYDFLALDHAYARGTASSRDMANAVGNLWSQARETQQWLADLHQAAAAGTVEVRGLDDQIHFTAFYAQRELPAVLAAHLSGERRAECAATLSRHSTWAYDEAHPYTPETNEELLTCLRQVRDALAAEARSEQTTEHLAMANSLYRWVSRGFERDGRAITHARDASMFENFQWQRERLGPKAKSIVWCANIHAAKTLSGLERYRGVASLGQHIHEHYGERAAAIGFSAYSGASQPRGRPGRELSVAPPESLEGQVLAPEQELRYLNASELGALGTVDARPINHEFYRADWHEVLDGLVVFRREEPAHHEKARRDPTAGADGGN</sequence>
<dbReference type="Pfam" id="PF05139">
    <property type="entry name" value="Erythro_esteras"/>
    <property type="match status" value="1"/>
</dbReference>
<gene>
    <name evidence="1" type="ORF">JY651_05870</name>
</gene>
<dbReference type="InterPro" id="IPR052036">
    <property type="entry name" value="Hydrolase/PRTase-associated"/>
</dbReference>
<dbReference type="InterPro" id="IPR007815">
    <property type="entry name" value="Emycin_Estase"/>
</dbReference>
<dbReference type="Gene3D" id="3.40.1660.10">
    <property type="entry name" value="EreA-like (biosynthetic domain)"/>
    <property type="match status" value="1"/>
</dbReference>
<dbReference type="SUPFAM" id="SSF159501">
    <property type="entry name" value="EreA/ChaN-like"/>
    <property type="match status" value="1"/>
</dbReference>
<organism evidence="1 2">
    <name type="scientific">Pyxidicoccus parkwayensis</name>
    <dbReference type="NCBI Taxonomy" id="2813578"/>
    <lineage>
        <taxon>Bacteria</taxon>
        <taxon>Pseudomonadati</taxon>
        <taxon>Myxococcota</taxon>
        <taxon>Myxococcia</taxon>
        <taxon>Myxococcales</taxon>
        <taxon>Cystobacterineae</taxon>
        <taxon>Myxococcaceae</taxon>
        <taxon>Pyxidicoccus</taxon>
    </lineage>
</organism>
<dbReference type="RefSeq" id="WP_206726042.1">
    <property type="nucleotide sequence ID" value="NZ_CP071090.1"/>
</dbReference>
<dbReference type="PANTHER" id="PTHR31299">
    <property type="entry name" value="ESTERASE, PUTATIVE (AFU_ORTHOLOGUE AFUA_1G05850)-RELATED"/>
    <property type="match status" value="1"/>
</dbReference>
<dbReference type="PANTHER" id="PTHR31299:SF0">
    <property type="entry name" value="ESTERASE, PUTATIVE (AFU_ORTHOLOGUE AFUA_1G05850)-RELATED"/>
    <property type="match status" value="1"/>
</dbReference>
<dbReference type="Gene3D" id="1.20.1440.30">
    <property type="entry name" value="Biosynthetic Protein domain"/>
    <property type="match status" value="1"/>
</dbReference>
<dbReference type="CDD" id="cd14728">
    <property type="entry name" value="Ere-like"/>
    <property type="match status" value="1"/>
</dbReference>
<protein>
    <submittedName>
        <fullName evidence="1">Erythromycin esterase family protein</fullName>
    </submittedName>
</protein>
<dbReference type="EMBL" id="CP071090">
    <property type="protein sequence ID" value="QSQ24479.1"/>
    <property type="molecule type" value="Genomic_DNA"/>
</dbReference>
<keyword evidence="2" id="KW-1185">Reference proteome</keyword>
<reference evidence="1 2" key="1">
    <citation type="submission" date="2021-02" db="EMBL/GenBank/DDBJ databases">
        <title>De Novo genome assembly of isolated myxobacteria.</title>
        <authorList>
            <person name="Stevens D.C."/>
        </authorList>
    </citation>
    <scope>NUCLEOTIDE SEQUENCE [LARGE SCALE GENOMIC DNA]</scope>
    <source>
        <strain evidence="2">SCPEA02</strain>
    </source>
</reference>
<evidence type="ECO:0000313" key="2">
    <source>
        <dbReference type="Proteomes" id="UP000662747"/>
    </source>
</evidence>